<sequence length="327" mass="32766">MRALTATNYDGPAAMALTERQTPEPGPGQVTVEVSYAGIGFVDGLFASGFASVPLPFVPGLEVAGRVRAVGEGVIGLSVGEGVAALPIKTSGGYAEVVAVDAGLVAPIPEGLDPATAAATCTNTVTALAALRRLGDITGARVLVHAGVGGVGSQFGQVARVLGADRVGAVVGAKDKARAAADLGYDDAYLRADMTSVPEGAWDLVIDPVGGVATSAGLAQLAAYGTLLRIGNASGAPAVPIDSTDLWLRGVAVAGFNLGAWTALHPQEVGADLRRALDLVAAGRVRVEVTRQVPLERAGHALQEVLDGATRGKVVAAVQSRRSGGAA</sequence>
<gene>
    <name evidence="4" type="ORF">HZZ05_02850</name>
</gene>
<dbReference type="AlphaFoldDB" id="A0A853EIT2"/>
<keyword evidence="2" id="KW-0560">Oxidoreductase</keyword>
<dbReference type="GO" id="GO:0035925">
    <property type="term" value="F:mRNA 3'-UTR AU-rich region binding"/>
    <property type="evidence" value="ECO:0007669"/>
    <property type="project" value="TreeGrafter"/>
</dbReference>
<accession>A0A853EIT2</accession>
<dbReference type="PANTHER" id="PTHR48106:SF13">
    <property type="entry name" value="QUINONE OXIDOREDUCTASE-RELATED"/>
    <property type="match status" value="1"/>
</dbReference>
<dbReference type="InterPro" id="IPR013154">
    <property type="entry name" value="ADH-like_N"/>
</dbReference>
<feature type="domain" description="Enoyl reductase (ER)" evidence="3">
    <location>
        <begin position="11"/>
        <end position="316"/>
    </location>
</feature>
<dbReference type="GO" id="GO:0070402">
    <property type="term" value="F:NADPH binding"/>
    <property type="evidence" value="ECO:0007669"/>
    <property type="project" value="TreeGrafter"/>
</dbReference>
<dbReference type="Gene3D" id="3.40.50.720">
    <property type="entry name" value="NAD(P)-binding Rossmann-like Domain"/>
    <property type="match status" value="1"/>
</dbReference>
<dbReference type="InterPro" id="IPR011032">
    <property type="entry name" value="GroES-like_sf"/>
</dbReference>
<dbReference type="InterPro" id="IPR036291">
    <property type="entry name" value="NAD(P)-bd_dom_sf"/>
</dbReference>
<protein>
    <submittedName>
        <fullName evidence="4">Zinc-binding dehydrogenase</fullName>
    </submittedName>
</protein>
<dbReference type="Pfam" id="PF13602">
    <property type="entry name" value="ADH_zinc_N_2"/>
    <property type="match status" value="1"/>
</dbReference>
<comment type="caution">
    <text evidence="4">The sequence shown here is derived from an EMBL/GenBank/DDBJ whole genome shotgun (WGS) entry which is preliminary data.</text>
</comment>
<name>A0A853EIT2_9ACTO</name>
<evidence type="ECO:0000313" key="5">
    <source>
        <dbReference type="Proteomes" id="UP000572528"/>
    </source>
</evidence>
<dbReference type="SUPFAM" id="SSF51735">
    <property type="entry name" value="NAD(P)-binding Rossmann-fold domains"/>
    <property type="match status" value="1"/>
</dbReference>
<dbReference type="Gene3D" id="3.90.180.10">
    <property type="entry name" value="Medium-chain alcohol dehydrogenases, catalytic domain"/>
    <property type="match status" value="1"/>
</dbReference>
<dbReference type="Proteomes" id="UP000572528">
    <property type="component" value="Unassembled WGS sequence"/>
</dbReference>
<dbReference type="GO" id="GO:0003960">
    <property type="term" value="F:quinone reductase (NADPH) activity"/>
    <property type="evidence" value="ECO:0007669"/>
    <property type="project" value="TreeGrafter"/>
</dbReference>
<evidence type="ECO:0000313" key="4">
    <source>
        <dbReference type="EMBL" id="NYS68470.1"/>
    </source>
</evidence>
<evidence type="ECO:0000256" key="1">
    <source>
        <dbReference type="ARBA" id="ARBA00022857"/>
    </source>
</evidence>
<dbReference type="InterPro" id="IPR020843">
    <property type="entry name" value="ER"/>
</dbReference>
<keyword evidence="1" id="KW-0521">NADP</keyword>
<reference evidence="4 5" key="1">
    <citation type="submission" date="2020-07" db="EMBL/GenBank/DDBJ databases">
        <title>MOT database genomes.</title>
        <authorList>
            <person name="Joseph S."/>
            <person name="Aduse-Opoku J."/>
            <person name="Hashim A."/>
            <person name="Wade W."/>
            <person name="Curtis M."/>
        </authorList>
    </citation>
    <scope>NUCLEOTIDE SEQUENCE [LARGE SCALE GENOMIC DNA]</scope>
    <source>
        <strain evidence="4 5">WMus004</strain>
    </source>
</reference>
<evidence type="ECO:0000259" key="3">
    <source>
        <dbReference type="SMART" id="SM00829"/>
    </source>
</evidence>
<proteinExistence type="predicted"/>
<evidence type="ECO:0000256" key="2">
    <source>
        <dbReference type="ARBA" id="ARBA00023002"/>
    </source>
</evidence>
<dbReference type="RefSeq" id="WP_179899806.1">
    <property type="nucleotide sequence ID" value="NZ_JACBXV010000020.1"/>
</dbReference>
<dbReference type="EMBL" id="JACBXV010000020">
    <property type="protein sequence ID" value="NYS68470.1"/>
    <property type="molecule type" value="Genomic_DNA"/>
</dbReference>
<dbReference type="SUPFAM" id="SSF50129">
    <property type="entry name" value="GroES-like"/>
    <property type="match status" value="1"/>
</dbReference>
<dbReference type="GO" id="GO:0005829">
    <property type="term" value="C:cytosol"/>
    <property type="evidence" value="ECO:0007669"/>
    <property type="project" value="TreeGrafter"/>
</dbReference>
<dbReference type="PANTHER" id="PTHR48106">
    <property type="entry name" value="QUINONE OXIDOREDUCTASE PIG3-RELATED"/>
    <property type="match status" value="1"/>
</dbReference>
<dbReference type="SMART" id="SM00829">
    <property type="entry name" value="PKS_ER"/>
    <property type="match status" value="1"/>
</dbReference>
<organism evidence="4 5">
    <name type="scientific">Actinomyces bowdenii</name>
    <dbReference type="NCBI Taxonomy" id="131109"/>
    <lineage>
        <taxon>Bacteria</taxon>
        <taxon>Bacillati</taxon>
        <taxon>Actinomycetota</taxon>
        <taxon>Actinomycetes</taxon>
        <taxon>Actinomycetales</taxon>
        <taxon>Actinomycetaceae</taxon>
        <taxon>Actinomyces</taxon>
    </lineage>
</organism>
<dbReference type="Pfam" id="PF08240">
    <property type="entry name" value="ADH_N"/>
    <property type="match status" value="1"/>
</dbReference>